<dbReference type="SUPFAM" id="SSF51735">
    <property type="entry name" value="NAD(P)-binding Rossmann-fold domains"/>
    <property type="match status" value="1"/>
</dbReference>
<comment type="similarity">
    <text evidence="1 3">Belongs to the glyceraldehyde-3-phosphate dehydrogenase family.</text>
</comment>
<feature type="domain" description="Glyceraldehyde 3-phosphate dehydrogenase NAD(P) binding" evidence="5">
    <location>
        <begin position="4"/>
        <end position="153"/>
    </location>
</feature>
<evidence type="ECO:0000256" key="1">
    <source>
        <dbReference type="ARBA" id="ARBA00007406"/>
    </source>
</evidence>
<dbReference type="PROSITE" id="PS00071">
    <property type="entry name" value="GAPDH"/>
    <property type="match status" value="1"/>
</dbReference>
<dbReference type="NCBIfam" id="TIGR01534">
    <property type="entry name" value="GAPDH-I"/>
    <property type="match status" value="1"/>
</dbReference>
<dbReference type="EC" id="1.2.1.-" evidence="4"/>
<dbReference type="SUPFAM" id="SSF55347">
    <property type="entry name" value="Glyceraldehyde-3-phosphate dehydrogenase-like, C-terminal domain"/>
    <property type="match status" value="1"/>
</dbReference>
<protein>
    <recommendedName>
        <fullName evidence="4">Glyceraldehyde-3-phosphate dehydrogenase</fullName>
        <ecNumber evidence="4">1.2.1.-</ecNumber>
    </recommendedName>
</protein>
<dbReference type="InterPro" id="IPR006424">
    <property type="entry name" value="Glyceraldehyde-3-P_DH_1"/>
</dbReference>
<name>A0ABV6FRS0_9BACT</name>
<organism evidence="6 7">
    <name type="scientific">Fontibacter flavus</name>
    <dbReference type="NCBI Taxonomy" id="654838"/>
    <lineage>
        <taxon>Bacteria</taxon>
        <taxon>Pseudomonadati</taxon>
        <taxon>Bacteroidota</taxon>
        <taxon>Cytophagia</taxon>
        <taxon>Cytophagales</taxon>
        <taxon>Cyclobacteriaceae</taxon>
        <taxon>Fontibacter</taxon>
    </lineage>
</organism>
<dbReference type="EMBL" id="JBHLWI010000019">
    <property type="protein sequence ID" value="MFC0262574.1"/>
    <property type="molecule type" value="Genomic_DNA"/>
</dbReference>
<dbReference type="InterPro" id="IPR020831">
    <property type="entry name" value="GlycerAld/Erythrose_P_DH"/>
</dbReference>
<evidence type="ECO:0000313" key="7">
    <source>
        <dbReference type="Proteomes" id="UP001589797"/>
    </source>
</evidence>
<dbReference type="Pfam" id="PF02800">
    <property type="entry name" value="Gp_dh_C"/>
    <property type="match status" value="1"/>
</dbReference>
<proteinExistence type="inferred from homology"/>
<dbReference type="RefSeq" id="WP_382387026.1">
    <property type="nucleotide sequence ID" value="NZ_JBHLWI010000019.1"/>
</dbReference>
<sequence length="330" mass="36199">MRNKRVAINGCGRIGRLTIKLLMEKEGVDLVAVNDLTDPHTLAHLLQYDSVHGKYPFQVKVVDGDILIKDKKLKIFAEKDPSMIPWKDLDIDIVLESTGRFTEKSQAEGHLLAGAKKVIITAPAKGDGVPTIVLGVNDHILTGEEQIVSNASCTTNCLAPMVKILEENFGIEKGFVSTVHSYTNDQNLHDAPHRDLRRARAAAYSIIPTTTHAAKAMELVLPDLQGKIEASAMRVPVPDGSLTDLIVELKKETTTEEINAIFKKSSENELKGILEYVEDPIVSIDIIGNPHSCIFDSGLTSAKGNLVKIVGWYDNEAGYSNRLVDLVDRL</sequence>
<dbReference type="PRINTS" id="PR00078">
    <property type="entry name" value="G3PDHDRGNASE"/>
</dbReference>
<dbReference type="InterPro" id="IPR020828">
    <property type="entry name" value="GlycerAld_3-P_DH_NAD(P)-bd"/>
</dbReference>
<dbReference type="Gene3D" id="3.30.360.10">
    <property type="entry name" value="Dihydrodipicolinate Reductase, domain 2"/>
    <property type="match status" value="1"/>
</dbReference>
<dbReference type="InterPro" id="IPR036291">
    <property type="entry name" value="NAD(P)-bd_dom_sf"/>
</dbReference>
<dbReference type="InterPro" id="IPR020830">
    <property type="entry name" value="GlycerAld_3-P_DH_AS"/>
</dbReference>
<dbReference type="PANTHER" id="PTHR43148">
    <property type="entry name" value="GLYCERALDEHYDE-3-PHOSPHATE DEHYDROGENASE 2"/>
    <property type="match status" value="1"/>
</dbReference>
<dbReference type="Pfam" id="PF00044">
    <property type="entry name" value="Gp_dh_N"/>
    <property type="match status" value="1"/>
</dbReference>
<reference evidence="6 7" key="1">
    <citation type="submission" date="2024-09" db="EMBL/GenBank/DDBJ databases">
        <authorList>
            <person name="Sun Q."/>
            <person name="Mori K."/>
        </authorList>
    </citation>
    <scope>NUCLEOTIDE SEQUENCE [LARGE SCALE GENOMIC DNA]</scope>
    <source>
        <strain evidence="6 7">CCM 7650</strain>
    </source>
</reference>
<evidence type="ECO:0000313" key="6">
    <source>
        <dbReference type="EMBL" id="MFC0262574.1"/>
    </source>
</evidence>
<evidence type="ECO:0000259" key="5">
    <source>
        <dbReference type="SMART" id="SM00846"/>
    </source>
</evidence>
<dbReference type="SMART" id="SM00846">
    <property type="entry name" value="Gp_dh_N"/>
    <property type="match status" value="1"/>
</dbReference>
<dbReference type="Proteomes" id="UP001589797">
    <property type="component" value="Unassembled WGS sequence"/>
</dbReference>
<dbReference type="CDD" id="cd05214">
    <property type="entry name" value="GAPDH_I_N"/>
    <property type="match status" value="1"/>
</dbReference>
<evidence type="ECO:0000256" key="4">
    <source>
        <dbReference type="RuleBase" id="RU361160"/>
    </source>
</evidence>
<gene>
    <name evidence="6" type="primary">gap</name>
    <name evidence="6" type="ORF">ACFFIP_07735</name>
</gene>
<evidence type="ECO:0000256" key="2">
    <source>
        <dbReference type="ARBA" id="ARBA00023002"/>
    </source>
</evidence>
<accession>A0ABV6FRS0</accession>
<keyword evidence="2 4" id="KW-0560">Oxidoreductase</keyword>
<dbReference type="Gene3D" id="3.40.50.720">
    <property type="entry name" value="NAD(P)-binding Rossmann-like Domain"/>
    <property type="match status" value="1"/>
</dbReference>
<dbReference type="CDD" id="cd18126">
    <property type="entry name" value="GAPDH_I_C"/>
    <property type="match status" value="1"/>
</dbReference>
<keyword evidence="7" id="KW-1185">Reference proteome</keyword>
<comment type="caution">
    <text evidence="6">The sequence shown here is derived from an EMBL/GenBank/DDBJ whole genome shotgun (WGS) entry which is preliminary data.</text>
</comment>
<evidence type="ECO:0000256" key="3">
    <source>
        <dbReference type="RuleBase" id="RU000397"/>
    </source>
</evidence>
<dbReference type="InterPro" id="IPR020829">
    <property type="entry name" value="GlycerAld_3-P_DH_cat"/>
</dbReference>
<dbReference type="PIRSF" id="PIRSF000149">
    <property type="entry name" value="GAP_DH"/>
    <property type="match status" value="1"/>
</dbReference>